<dbReference type="InterPro" id="IPR032774">
    <property type="entry name" value="WG_beta_rep"/>
</dbReference>
<keyword evidence="4" id="KW-1185">Reference proteome</keyword>
<name>A0A385SLR7_9BACT</name>
<dbReference type="InterPro" id="IPR047740">
    <property type="entry name" value="SMEK_dom"/>
</dbReference>
<evidence type="ECO:0000313" key="4">
    <source>
        <dbReference type="Proteomes" id="UP000266183"/>
    </source>
</evidence>
<dbReference type="Pfam" id="PF21941">
    <property type="entry name" value="SMEK_N"/>
    <property type="match status" value="1"/>
</dbReference>
<accession>A0A385SLR7</accession>
<dbReference type="SUPFAM" id="SSF48452">
    <property type="entry name" value="TPR-like"/>
    <property type="match status" value="1"/>
</dbReference>
<dbReference type="PROSITE" id="PS50005">
    <property type="entry name" value="TPR"/>
    <property type="match status" value="1"/>
</dbReference>
<sequence>MLNSGKYFDTIIENITILRREIESKAALGFTDLNKYCEDFVKEILNRVYGYELKNLNQKSSSFPGLDLGDKTAGIAFQITSTRTSEKVDATLLQCLDKKHYQTFQKINVFVLTSKQTSYTIRTVTAPHFSFDWKVNVLDFDDVYADIAALDVDRRKQLRDYIQKELPHFQKRINSSAGNGWAQIGQIVKVLAPLALTLSVFAAMNYPSWLTSRCNEPLDRIIILTSKFSPGPQDDFGVSLRSQLAMDIDVDSINTDSLNRYLTLTGTTFRDSLKSIFKEKCRSRGLLIFGNYSLESKRVDCGIFVNLEDVAKRNGALVYVKNPDSVKFVIDNQVEIISKFVIALLLGRSDQSLDRSEKLLREVLKLNTSKANKHFIAYIHLYLGNVAFRKRQYYDAKKEFAYGLNQGVDNAFLEYNMGATFLALHQRDSASKAFERAARLNPKLKVSPELLAFETWIAGEDMFIFQDSNKLFGLMDLEGRILLKPSYTDISPFKNGLARFEDRKDRALVGFLDKKGRVKIPAKFKDATSFDGGVSVVTNLDNKYGVIDTTGRTVVSFDYDQIASLKNGELFLAAKGDHMGVINRNNEVVEPFKYIYTVADSGFETLSHSHRITFSAISYDYDFDDAYLLSVNESQRGGNSKSIDKKWGLVDIKTGYVTECKYDRLIDAGYPYVEAFLNNQIALITAQGDIVVDFGSGFTSFQSLGTPGNKMIVAWKGNHTQLLRLANGKVAETMPISADSCHYIRYAGAGRLCGQTSDGAILFDLTGKRIAKTDCENFLSFDDEGKSTCEVRGLAHVIDVNGNMISQ</sequence>
<evidence type="ECO:0000256" key="1">
    <source>
        <dbReference type="PROSITE-ProRule" id="PRU00339"/>
    </source>
</evidence>
<dbReference type="OrthoDB" id="2485468at2"/>
<protein>
    <submittedName>
        <fullName evidence="3">WG repeat-containing protein</fullName>
    </submittedName>
</protein>
<dbReference type="Gene3D" id="1.25.40.10">
    <property type="entry name" value="Tetratricopeptide repeat domain"/>
    <property type="match status" value="1"/>
</dbReference>
<dbReference type="AlphaFoldDB" id="A0A385SLR7"/>
<dbReference type="InterPro" id="IPR019734">
    <property type="entry name" value="TPR_rpt"/>
</dbReference>
<dbReference type="Pfam" id="PF14903">
    <property type="entry name" value="WG_beta_rep"/>
    <property type="match status" value="2"/>
</dbReference>
<evidence type="ECO:0000313" key="3">
    <source>
        <dbReference type="EMBL" id="AYB31904.1"/>
    </source>
</evidence>
<dbReference type="Proteomes" id="UP000266183">
    <property type="component" value="Chromosome"/>
</dbReference>
<proteinExistence type="predicted"/>
<feature type="domain" description="SMEK" evidence="2">
    <location>
        <begin position="11"/>
        <end position="147"/>
    </location>
</feature>
<keyword evidence="1" id="KW-0802">TPR repeat</keyword>
<dbReference type="KEGG" id="chk:D4L85_15615"/>
<dbReference type="PANTHER" id="PTHR37841">
    <property type="entry name" value="GLR2918 PROTEIN"/>
    <property type="match status" value="1"/>
</dbReference>
<gene>
    <name evidence="3" type="ORF">D4L85_15615</name>
</gene>
<evidence type="ECO:0000259" key="2">
    <source>
        <dbReference type="Pfam" id="PF21941"/>
    </source>
</evidence>
<reference evidence="4" key="1">
    <citation type="submission" date="2018-09" db="EMBL/GenBank/DDBJ databases">
        <title>Chryseolinea sp. KIS68-18 isolated from soil.</title>
        <authorList>
            <person name="Weon H.-Y."/>
            <person name="Kwon S.-W."/>
            <person name="Lee S.A."/>
        </authorList>
    </citation>
    <scope>NUCLEOTIDE SEQUENCE [LARGE SCALE GENOMIC DNA]</scope>
    <source>
        <strain evidence="4">KIS68-18</strain>
    </source>
</reference>
<dbReference type="EMBL" id="CP032382">
    <property type="protein sequence ID" value="AYB31904.1"/>
    <property type="molecule type" value="Genomic_DNA"/>
</dbReference>
<dbReference type="NCBIfam" id="NF033859">
    <property type="entry name" value="SMEK_N"/>
    <property type="match status" value="1"/>
</dbReference>
<feature type="repeat" description="TPR" evidence="1">
    <location>
        <begin position="411"/>
        <end position="444"/>
    </location>
</feature>
<dbReference type="PANTHER" id="PTHR37841:SF1">
    <property type="entry name" value="DUF3298 DOMAIN-CONTAINING PROTEIN"/>
    <property type="match status" value="1"/>
</dbReference>
<organism evidence="3 4">
    <name type="scientific">Chryseolinea soli</name>
    <dbReference type="NCBI Taxonomy" id="2321403"/>
    <lineage>
        <taxon>Bacteria</taxon>
        <taxon>Pseudomonadati</taxon>
        <taxon>Bacteroidota</taxon>
        <taxon>Cytophagia</taxon>
        <taxon>Cytophagales</taxon>
        <taxon>Fulvivirgaceae</taxon>
        <taxon>Chryseolinea</taxon>
    </lineage>
</organism>
<dbReference type="InterPro" id="IPR011990">
    <property type="entry name" value="TPR-like_helical_dom_sf"/>
</dbReference>
<dbReference type="RefSeq" id="WP_119755165.1">
    <property type="nucleotide sequence ID" value="NZ_CP032382.1"/>
</dbReference>